<keyword evidence="2" id="KW-1185">Reference proteome</keyword>
<dbReference type="EMBL" id="WTPW01000090">
    <property type="protein sequence ID" value="KAF0549453.1"/>
    <property type="molecule type" value="Genomic_DNA"/>
</dbReference>
<evidence type="ECO:0000313" key="1">
    <source>
        <dbReference type="EMBL" id="KAF0549453.1"/>
    </source>
</evidence>
<organism evidence="1 2">
    <name type="scientific">Gigaspora margarita</name>
    <dbReference type="NCBI Taxonomy" id="4874"/>
    <lineage>
        <taxon>Eukaryota</taxon>
        <taxon>Fungi</taxon>
        <taxon>Fungi incertae sedis</taxon>
        <taxon>Mucoromycota</taxon>
        <taxon>Glomeromycotina</taxon>
        <taxon>Glomeromycetes</taxon>
        <taxon>Diversisporales</taxon>
        <taxon>Gigasporaceae</taxon>
        <taxon>Gigaspora</taxon>
    </lineage>
</organism>
<dbReference type="Proteomes" id="UP000439903">
    <property type="component" value="Unassembled WGS sequence"/>
</dbReference>
<gene>
    <name evidence="1" type="ORF">F8M41_025188</name>
</gene>
<dbReference type="AlphaFoldDB" id="A0A8H4B0A7"/>
<evidence type="ECO:0000313" key="2">
    <source>
        <dbReference type="Proteomes" id="UP000439903"/>
    </source>
</evidence>
<reference evidence="1 2" key="1">
    <citation type="journal article" date="2019" name="Environ. Microbiol.">
        <title>At the nexus of three kingdoms: the genome of the mycorrhizal fungus Gigaspora margarita provides insights into plant, endobacterial and fungal interactions.</title>
        <authorList>
            <person name="Venice F."/>
            <person name="Ghignone S."/>
            <person name="Salvioli di Fossalunga A."/>
            <person name="Amselem J."/>
            <person name="Novero M."/>
            <person name="Xianan X."/>
            <person name="Sedzielewska Toro K."/>
            <person name="Morin E."/>
            <person name="Lipzen A."/>
            <person name="Grigoriev I.V."/>
            <person name="Henrissat B."/>
            <person name="Martin F.M."/>
            <person name="Bonfante P."/>
        </authorList>
    </citation>
    <scope>NUCLEOTIDE SEQUENCE [LARGE SCALE GENOMIC DNA]</scope>
    <source>
        <strain evidence="1 2">BEG34</strain>
    </source>
</reference>
<comment type="caution">
    <text evidence="1">The sequence shown here is derived from an EMBL/GenBank/DDBJ whole genome shotgun (WGS) entry which is preliminary data.</text>
</comment>
<protein>
    <submittedName>
        <fullName evidence="1">Uncharacterized protein</fullName>
    </submittedName>
</protein>
<sequence>MDHIKTNCNNEIKIKKGNPVNYQKFAEMECADEIKAEKEYHKAYTNYQKPQETSDFKGIIQSEILTSNKSGKTGNKNDNIEAIANSKNNEIIDYTKMFISRKKLPSRSNENKVPIGKNRLHSLKKICDTINVLEVVQGVRSKGSELDKSYGGILSG</sequence>
<proteinExistence type="predicted"/>
<accession>A0A8H4B0A7</accession>
<name>A0A8H4B0A7_GIGMA</name>